<accession>A0ABQ9G8N7</accession>
<protein>
    <submittedName>
        <fullName evidence="2">Uncharacterized protein</fullName>
    </submittedName>
</protein>
<evidence type="ECO:0000313" key="3">
    <source>
        <dbReference type="Proteomes" id="UP001159363"/>
    </source>
</evidence>
<sequence>MRVRRGEYGGAPECVRGGKRENPEKTRRHRPAQLPLGVLIDERSSDDLLACGAILLACAVGARVIIRLFHLLIAKSSRISDLGLRQVVADDSIVTEHCHDIYKKGVVLWKGRQDFPRKVFGIAYLASKGGGKMETPEIIHRLAVSSGTITTFENPGCDPAGNRTRFALGERRVVCPLQHRGTAICCVSSTHDVLHVFREPTKGGECGTSSEYKDGGSRRSPRKPTDQRTIYWGRGGVVASLHSDLGSNANSTPRSQRCDSCAIPDRSVYACSLEEEVVKVAAYRNANSQSVVSVAEYSPAVPAVEMNDFGINDEFVVVSLAMDVFFEDINIDL</sequence>
<evidence type="ECO:0000256" key="1">
    <source>
        <dbReference type="SAM" id="MobiDB-lite"/>
    </source>
</evidence>
<gene>
    <name evidence="2" type="ORF">PR048_030325</name>
</gene>
<organism evidence="2 3">
    <name type="scientific">Dryococelus australis</name>
    <dbReference type="NCBI Taxonomy" id="614101"/>
    <lineage>
        <taxon>Eukaryota</taxon>
        <taxon>Metazoa</taxon>
        <taxon>Ecdysozoa</taxon>
        <taxon>Arthropoda</taxon>
        <taxon>Hexapoda</taxon>
        <taxon>Insecta</taxon>
        <taxon>Pterygota</taxon>
        <taxon>Neoptera</taxon>
        <taxon>Polyneoptera</taxon>
        <taxon>Phasmatodea</taxon>
        <taxon>Verophasmatodea</taxon>
        <taxon>Anareolatae</taxon>
        <taxon>Phasmatidae</taxon>
        <taxon>Eurycanthinae</taxon>
        <taxon>Dryococelus</taxon>
    </lineage>
</organism>
<proteinExistence type="predicted"/>
<feature type="compositionally biased region" description="Basic and acidic residues" evidence="1">
    <location>
        <begin position="16"/>
        <end position="25"/>
    </location>
</feature>
<evidence type="ECO:0000313" key="2">
    <source>
        <dbReference type="EMBL" id="KAJ8868785.1"/>
    </source>
</evidence>
<dbReference type="Proteomes" id="UP001159363">
    <property type="component" value="Chromosome 13"/>
</dbReference>
<dbReference type="EMBL" id="JARBHB010000014">
    <property type="protein sequence ID" value="KAJ8868785.1"/>
    <property type="molecule type" value="Genomic_DNA"/>
</dbReference>
<comment type="caution">
    <text evidence="2">The sequence shown here is derived from an EMBL/GenBank/DDBJ whole genome shotgun (WGS) entry which is preliminary data.</text>
</comment>
<feature type="region of interest" description="Disordered" evidence="1">
    <location>
        <begin position="205"/>
        <end position="226"/>
    </location>
</feature>
<keyword evidence="3" id="KW-1185">Reference proteome</keyword>
<feature type="region of interest" description="Disordered" evidence="1">
    <location>
        <begin position="1"/>
        <end position="28"/>
    </location>
</feature>
<name>A0ABQ9G8N7_9NEOP</name>
<reference evidence="2 3" key="1">
    <citation type="submission" date="2023-02" db="EMBL/GenBank/DDBJ databases">
        <title>LHISI_Scaffold_Assembly.</title>
        <authorList>
            <person name="Stuart O.P."/>
            <person name="Cleave R."/>
            <person name="Magrath M.J.L."/>
            <person name="Mikheyev A.S."/>
        </authorList>
    </citation>
    <scope>NUCLEOTIDE SEQUENCE [LARGE SCALE GENOMIC DNA]</scope>
    <source>
        <strain evidence="2">Daus_M_001</strain>
        <tissue evidence="2">Leg muscle</tissue>
    </source>
</reference>